<dbReference type="Proteomes" id="UP000253153">
    <property type="component" value="Unassembled WGS sequence"/>
</dbReference>
<dbReference type="SUPFAM" id="SSF48403">
    <property type="entry name" value="Ankyrin repeat"/>
    <property type="match status" value="1"/>
</dbReference>
<dbReference type="OrthoDB" id="1577640at2759"/>
<sequence>MAELTLAIIPIGLKVCSALTSYLGALKDRDDALVRLTRQAESLENCFRLLDASLKQGHLDPARYRTVPHIIVCLKNCEEGLKDLEEFEQSQKSQNRLEHGLQKLRFPLRKAHLEDLENTLDRLCQPLSLAIQSLQLEIDLANSSALSHNVTKVQQATDVVSDVQTAVGNLTVPINTIRSRLPLLQDSVDGLIPQIIPQINLVIESQLQVHMENIRQSLKDTGLTATRRHNATNEILSQLTTLNSGRVDVVAKLASKPSAIAELGSYISTCSCLVRKSSTAQTYHLGSFLFTDNIVTKESHIEGCPFYVADFKSSRRRTLSIAGIIKSLNCAIQLTFCTKTGAGGFAINPSLMHFGVVDKHTAPAFQVLDLLSQCPVYKPQEAEHCLCLEAVLRKLQEVFASGRARPTDIDQDGESLLHMLSYATNREFPTVLGRIAPSPELEALFGFLVAIGTPVHFASSTGMLALHTAASNFAISASVLRKLCFEDADIHTPGQFLFSTKDGFFFEMIAENDRESKEVTEALYGPLTQAIIRYDEEGIRELIEKSPESLQETNIYGTTALCLAMEKPEILKLIMSTAKPIAWNIVLGWIFLPLRRAMEMSGPICNSQDDDAGSRCPCVVAANILLDANCPILPAKDFQRGFPEENMFASASDHCKALIAQTLRSRRRDLRDLARERLLKHECSLVDSEAGELDFYAIEVDRMLYRKHFTSFDRISTVIHDDISHLSREVPIYRPLYLSLESPEDASIFFDLGFWDIDHLPVSTEPDDDSLYLIKNFLLHSTPQYATWLHTNLPRLWEWTSQYSILEGFDFILANITGRYFACYCFTNIDKALEGLAFTMDILDSEATEQCSCPCAAGGRNPFDMIARQLTHEQRRIKSPMLEIGLVLKFYGESLQLNQLICLVRQATFEALEMTHTCVGTSSGSSLYTSMQTEDENLQEDIEDSEDDVEKVGYLNGLVAEFEDFVLGRSESLEHTPGPSDGDHAVIHERALMFWYGIWPDKVEEIKKRLEATWDPDVEILNELGVSLWLEEEEDVASETLEEYRTRRFYEFMAKLDKI</sequence>
<keyword evidence="3" id="KW-1185">Reference proteome</keyword>
<feature type="signal peptide" evidence="1">
    <location>
        <begin position="1"/>
        <end position="18"/>
    </location>
</feature>
<accession>A0A366SDU9</accession>
<evidence type="ECO:0000313" key="3">
    <source>
        <dbReference type="Proteomes" id="UP000253153"/>
    </source>
</evidence>
<organism evidence="2 3">
    <name type="scientific">Fusarium coffeatum</name>
    <dbReference type="NCBI Taxonomy" id="231269"/>
    <lineage>
        <taxon>Eukaryota</taxon>
        <taxon>Fungi</taxon>
        <taxon>Dikarya</taxon>
        <taxon>Ascomycota</taxon>
        <taxon>Pezizomycotina</taxon>
        <taxon>Sordariomycetes</taxon>
        <taxon>Hypocreomycetidae</taxon>
        <taxon>Hypocreales</taxon>
        <taxon>Nectriaceae</taxon>
        <taxon>Fusarium</taxon>
        <taxon>Fusarium incarnatum-equiseti species complex</taxon>
    </lineage>
</organism>
<gene>
    <name evidence="2" type="ORF">FIESC28_00160</name>
</gene>
<feature type="chain" id="PRO_5016826430" description="Fungal N-terminal domain-containing protein" evidence="1">
    <location>
        <begin position="19"/>
        <end position="1059"/>
    </location>
</feature>
<dbReference type="Gene3D" id="1.25.40.20">
    <property type="entry name" value="Ankyrin repeat-containing domain"/>
    <property type="match status" value="1"/>
</dbReference>
<evidence type="ECO:0000256" key="1">
    <source>
        <dbReference type="SAM" id="SignalP"/>
    </source>
</evidence>
<evidence type="ECO:0000313" key="2">
    <source>
        <dbReference type="EMBL" id="RBR27088.1"/>
    </source>
</evidence>
<comment type="caution">
    <text evidence="2">The sequence shown here is derived from an EMBL/GenBank/DDBJ whole genome shotgun (WGS) entry which is preliminary data.</text>
</comment>
<dbReference type="EMBL" id="QKXC01000004">
    <property type="protein sequence ID" value="RBR27088.1"/>
    <property type="molecule type" value="Genomic_DNA"/>
</dbReference>
<reference evidence="2 3" key="1">
    <citation type="submission" date="2018-06" db="EMBL/GenBank/DDBJ databases">
        <title>Fusarium incarnatum-equiseti species complex species 28.</title>
        <authorList>
            <person name="Gardiner D.M."/>
        </authorList>
    </citation>
    <scope>NUCLEOTIDE SEQUENCE [LARGE SCALE GENOMIC DNA]</scope>
    <source>
        <strain evidence="2 3">FIESC_28</strain>
    </source>
</reference>
<dbReference type="AlphaFoldDB" id="A0A366SDU9"/>
<evidence type="ECO:0008006" key="4">
    <source>
        <dbReference type="Google" id="ProtNLM"/>
    </source>
</evidence>
<proteinExistence type="predicted"/>
<protein>
    <recommendedName>
        <fullName evidence="4">Fungal N-terminal domain-containing protein</fullName>
    </recommendedName>
</protein>
<keyword evidence="1" id="KW-0732">Signal</keyword>
<dbReference type="GeneID" id="41989607"/>
<name>A0A366SDU9_9HYPO</name>
<dbReference type="InterPro" id="IPR036770">
    <property type="entry name" value="Ankyrin_rpt-contain_sf"/>
</dbReference>
<dbReference type="RefSeq" id="XP_031021679.1">
    <property type="nucleotide sequence ID" value="XM_031154311.1"/>
</dbReference>